<evidence type="ECO:0000313" key="2">
    <source>
        <dbReference type="Proteomes" id="UP000230781"/>
    </source>
</evidence>
<protein>
    <submittedName>
        <fullName evidence="1">Uncharacterized protein</fullName>
    </submittedName>
</protein>
<organism evidence="1 2">
    <name type="scientific">Fusobacterium pseudoperiodonticum</name>
    <dbReference type="NCBI Taxonomy" id="2663009"/>
    <lineage>
        <taxon>Bacteria</taxon>
        <taxon>Fusobacteriati</taxon>
        <taxon>Fusobacteriota</taxon>
        <taxon>Fusobacteriia</taxon>
        <taxon>Fusobacteriales</taxon>
        <taxon>Fusobacteriaceae</taxon>
        <taxon>Fusobacterium</taxon>
    </lineage>
</organism>
<accession>A0A2D3PUT6</accession>
<name>A0A2D3PUT6_9FUSO</name>
<gene>
    <name evidence="1" type="ORF">CTM98_11055</name>
</gene>
<dbReference type="AlphaFoldDB" id="A0A2D3PUT6"/>
<proteinExistence type="predicted"/>
<sequence>MKNSSLLSKFLNDKKSRIRCNFGKLANKLASDTPTITRLILFDFLSKISIRNSLIFK</sequence>
<evidence type="ECO:0000313" key="1">
    <source>
        <dbReference type="EMBL" id="ATV71462.1"/>
    </source>
</evidence>
<dbReference type="EMBL" id="CP024704">
    <property type="protein sequence ID" value="ATV71462.1"/>
    <property type="molecule type" value="Genomic_DNA"/>
</dbReference>
<dbReference type="Proteomes" id="UP000230781">
    <property type="component" value="Chromosome"/>
</dbReference>
<reference evidence="1 2" key="1">
    <citation type="submission" date="2017-11" db="EMBL/GenBank/DDBJ databases">
        <title>Genome sequencing of Fusobacterium periodonticum KCOM 2555.</title>
        <authorList>
            <person name="Kook J.-K."/>
            <person name="Park S.-N."/>
            <person name="Lim Y.K."/>
        </authorList>
    </citation>
    <scope>NUCLEOTIDE SEQUENCE [LARGE SCALE GENOMIC DNA]</scope>
    <source>
        <strain evidence="1 2">KCOM 2555</strain>
    </source>
</reference>